<accession>A0A3Q1GCC1</accession>
<dbReference type="GO" id="GO:0003676">
    <property type="term" value="F:nucleic acid binding"/>
    <property type="evidence" value="ECO:0007669"/>
    <property type="project" value="InterPro"/>
</dbReference>
<name>A0A3Q1GCC1_9TELE</name>
<protein>
    <recommendedName>
        <fullName evidence="3">Tc1-like transposase DDE domain-containing protein</fullName>
    </recommendedName>
</protein>
<proteinExistence type="predicted"/>
<dbReference type="GeneTree" id="ENSGT00940000180182"/>
<reference evidence="1" key="1">
    <citation type="submission" date="2025-08" db="UniProtKB">
        <authorList>
            <consortium name="Ensembl"/>
        </authorList>
    </citation>
    <scope>IDENTIFICATION</scope>
</reference>
<sequence length="81" mass="9630">MRHDNDLKHSTKKWSLQSPDLTPIENLWEILNYYRDKSSHIKNEEELWEDCQSTWSKITGDICRKLVEFMAARSHQAEGIP</sequence>
<evidence type="ECO:0000313" key="2">
    <source>
        <dbReference type="Proteomes" id="UP000257200"/>
    </source>
</evidence>
<dbReference type="Proteomes" id="UP000257200">
    <property type="component" value="Unplaced"/>
</dbReference>
<dbReference type="InParanoid" id="A0A3Q1GCC1"/>
<organism evidence="1 2">
    <name type="scientific">Acanthochromis polyacanthus</name>
    <name type="common">spiny chromis</name>
    <dbReference type="NCBI Taxonomy" id="80966"/>
    <lineage>
        <taxon>Eukaryota</taxon>
        <taxon>Metazoa</taxon>
        <taxon>Chordata</taxon>
        <taxon>Craniata</taxon>
        <taxon>Vertebrata</taxon>
        <taxon>Euteleostomi</taxon>
        <taxon>Actinopterygii</taxon>
        <taxon>Neopterygii</taxon>
        <taxon>Teleostei</taxon>
        <taxon>Neoteleostei</taxon>
        <taxon>Acanthomorphata</taxon>
        <taxon>Ovalentaria</taxon>
        <taxon>Pomacentridae</taxon>
        <taxon>Acanthochromis</taxon>
    </lineage>
</organism>
<evidence type="ECO:0000313" key="1">
    <source>
        <dbReference type="Ensembl" id="ENSAPOP00000026824.1"/>
    </source>
</evidence>
<dbReference type="Ensembl" id="ENSAPOT00000002785.1">
    <property type="protein sequence ID" value="ENSAPOP00000026824.1"/>
    <property type="gene ID" value="ENSAPOG00000010892.1"/>
</dbReference>
<dbReference type="InterPro" id="IPR036397">
    <property type="entry name" value="RNaseH_sf"/>
</dbReference>
<evidence type="ECO:0008006" key="3">
    <source>
        <dbReference type="Google" id="ProtNLM"/>
    </source>
</evidence>
<keyword evidence="2" id="KW-1185">Reference proteome</keyword>
<dbReference type="Gene3D" id="3.30.420.10">
    <property type="entry name" value="Ribonuclease H-like superfamily/Ribonuclease H"/>
    <property type="match status" value="1"/>
</dbReference>
<dbReference type="AlphaFoldDB" id="A0A3Q1GCC1"/>
<reference evidence="1" key="2">
    <citation type="submission" date="2025-09" db="UniProtKB">
        <authorList>
            <consortium name="Ensembl"/>
        </authorList>
    </citation>
    <scope>IDENTIFICATION</scope>
</reference>